<dbReference type="GO" id="GO:0047938">
    <property type="term" value="F:glucose-6-phosphate 1-epimerase activity"/>
    <property type="evidence" value="ECO:0007669"/>
    <property type="project" value="TreeGrafter"/>
</dbReference>
<dbReference type="KEGG" id="qsa:O6P43_006161"/>
<evidence type="ECO:0000313" key="2">
    <source>
        <dbReference type="Proteomes" id="UP001163823"/>
    </source>
</evidence>
<dbReference type="Proteomes" id="UP001163823">
    <property type="component" value="Chromosome 3"/>
</dbReference>
<dbReference type="AlphaFoldDB" id="A0AAD7VHS8"/>
<proteinExistence type="predicted"/>
<dbReference type="PANTHER" id="PTHR11122">
    <property type="entry name" value="APOSPORY-ASSOCIATED PROTEIN C-RELATED"/>
    <property type="match status" value="1"/>
</dbReference>
<reference evidence="1" key="1">
    <citation type="journal article" date="2023" name="Science">
        <title>Elucidation of the pathway for biosynthesis of saponin adjuvants from the soapbark tree.</title>
        <authorList>
            <person name="Reed J."/>
            <person name="Orme A."/>
            <person name="El-Demerdash A."/>
            <person name="Owen C."/>
            <person name="Martin L.B.B."/>
            <person name="Misra R.C."/>
            <person name="Kikuchi S."/>
            <person name="Rejzek M."/>
            <person name="Martin A.C."/>
            <person name="Harkess A."/>
            <person name="Leebens-Mack J."/>
            <person name="Louveau T."/>
            <person name="Stephenson M.J."/>
            <person name="Osbourn A."/>
        </authorList>
    </citation>
    <scope>NUCLEOTIDE SEQUENCE</scope>
    <source>
        <strain evidence="1">S10</strain>
    </source>
</reference>
<evidence type="ECO:0000313" key="1">
    <source>
        <dbReference type="EMBL" id="KAJ7976371.1"/>
    </source>
</evidence>
<protein>
    <submittedName>
        <fullName evidence="1">NDH-dependent cyclic electron flow 5</fullName>
    </submittedName>
</protein>
<dbReference type="InterPro" id="IPR014718">
    <property type="entry name" value="GH-type_carb-bd"/>
</dbReference>
<dbReference type="Gene3D" id="2.70.98.10">
    <property type="match status" value="1"/>
</dbReference>
<organism evidence="1 2">
    <name type="scientific">Quillaja saponaria</name>
    <name type="common">Soap bark tree</name>
    <dbReference type="NCBI Taxonomy" id="32244"/>
    <lineage>
        <taxon>Eukaryota</taxon>
        <taxon>Viridiplantae</taxon>
        <taxon>Streptophyta</taxon>
        <taxon>Embryophyta</taxon>
        <taxon>Tracheophyta</taxon>
        <taxon>Spermatophyta</taxon>
        <taxon>Magnoliopsida</taxon>
        <taxon>eudicotyledons</taxon>
        <taxon>Gunneridae</taxon>
        <taxon>Pentapetalae</taxon>
        <taxon>rosids</taxon>
        <taxon>fabids</taxon>
        <taxon>Fabales</taxon>
        <taxon>Quillajaceae</taxon>
        <taxon>Quillaja</taxon>
    </lineage>
</organism>
<comment type="caution">
    <text evidence="1">The sequence shown here is derived from an EMBL/GenBank/DDBJ whole genome shotgun (WGS) entry which is preliminary data.</text>
</comment>
<name>A0AAD7VHS8_QUISA</name>
<accession>A0AAD7VHS8</accession>
<dbReference type="GO" id="GO:0005737">
    <property type="term" value="C:cytoplasm"/>
    <property type="evidence" value="ECO:0007669"/>
    <property type="project" value="TreeGrafter"/>
</dbReference>
<gene>
    <name evidence="1" type="ORF">O6P43_006161</name>
</gene>
<sequence>MTMASNSLLCPNYLIPISTSTPTARHTFPSRPYLPSASYYIQSTNCKREFPLPRVASIPYQPNNVDYLEEEFSGHGVTFEGIGDSCVAKMELENGSVATLLLPSGLITSYKAPMWHGGKVELLHTSVSEGQDGDAVIKGGVSLAFNFQGDSDEVSWSPSKWALHDIRGTAEESIQVELINRESEGMIELKYIVTLEEDVLSSELVISNSKFSSLQLTGSILSHLTVSTPDATYALGLERSNIFTRPPILSEFAISPPDSEQEDGFNKLLSQVTVERLFPGWGARNQNNRNEAARQPYRE</sequence>
<keyword evidence="2" id="KW-1185">Reference proteome</keyword>
<dbReference type="EMBL" id="JARAOO010000003">
    <property type="protein sequence ID" value="KAJ7976371.1"/>
    <property type="molecule type" value="Genomic_DNA"/>
</dbReference>
<dbReference type="PANTHER" id="PTHR11122:SF15">
    <property type="entry name" value="PROTEIN NDH-DEPENDENT CYCLIC ELECTRON FLOW 5"/>
    <property type="match status" value="1"/>
</dbReference>
<dbReference type="GO" id="GO:0030246">
    <property type="term" value="F:carbohydrate binding"/>
    <property type="evidence" value="ECO:0007669"/>
    <property type="project" value="InterPro"/>
</dbReference>